<reference evidence="2 3" key="1">
    <citation type="submission" date="2019-12" db="EMBL/GenBank/DDBJ databases">
        <authorList>
            <person name="Alioto T."/>
            <person name="Alioto T."/>
            <person name="Gomez Garrido J."/>
        </authorList>
    </citation>
    <scope>NUCLEOTIDE SEQUENCE [LARGE SCALE GENOMIC DNA]</scope>
</reference>
<evidence type="ECO:0000313" key="2">
    <source>
        <dbReference type="EMBL" id="CAA3009894.1"/>
    </source>
</evidence>
<dbReference type="AlphaFoldDB" id="A0A8S0TV94"/>
<protein>
    <submittedName>
        <fullName evidence="2">Uncharacterized protein</fullName>
    </submittedName>
</protein>
<gene>
    <name evidence="2" type="ORF">OLEA9_A000192</name>
</gene>
<proteinExistence type="predicted"/>
<dbReference type="Gramene" id="OE9A000192T1">
    <property type="protein sequence ID" value="OE9A000192C1"/>
    <property type="gene ID" value="OE9A000192"/>
</dbReference>
<organism evidence="2 3">
    <name type="scientific">Olea europaea subsp. europaea</name>
    <dbReference type="NCBI Taxonomy" id="158383"/>
    <lineage>
        <taxon>Eukaryota</taxon>
        <taxon>Viridiplantae</taxon>
        <taxon>Streptophyta</taxon>
        <taxon>Embryophyta</taxon>
        <taxon>Tracheophyta</taxon>
        <taxon>Spermatophyta</taxon>
        <taxon>Magnoliopsida</taxon>
        <taxon>eudicotyledons</taxon>
        <taxon>Gunneridae</taxon>
        <taxon>Pentapetalae</taxon>
        <taxon>asterids</taxon>
        <taxon>lamiids</taxon>
        <taxon>Lamiales</taxon>
        <taxon>Oleaceae</taxon>
        <taxon>Oleeae</taxon>
        <taxon>Olea</taxon>
    </lineage>
</organism>
<dbReference type="EMBL" id="CACTIH010007328">
    <property type="protein sequence ID" value="CAA3009894.1"/>
    <property type="molecule type" value="Genomic_DNA"/>
</dbReference>
<evidence type="ECO:0000256" key="1">
    <source>
        <dbReference type="SAM" id="MobiDB-lite"/>
    </source>
</evidence>
<accession>A0A8S0TV94</accession>
<sequence>MDLISKLEGKIASPPPSLLSANREQISVKHQLREDSNDHGQINDRQLDCSHAILLTISVDIEELGKQRQYHHCARDSLPGAATTERGEIRKKRSQVLCLVVALTPGAYRPLFD</sequence>
<feature type="region of interest" description="Disordered" evidence="1">
    <location>
        <begin position="1"/>
        <end position="20"/>
    </location>
</feature>
<evidence type="ECO:0000313" key="3">
    <source>
        <dbReference type="Proteomes" id="UP000594638"/>
    </source>
</evidence>
<dbReference type="Proteomes" id="UP000594638">
    <property type="component" value="Unassembled WGS sequence"/>
</dbReference>
<comment type="caution">
    <text evidence="2">The sequence shown here is derived from an EMBL/GenBank/DDBJ whole genome shotgun (WGS) entry which is preliminary data.</text>
</comment>
<name>A0A8S0TV94_OLEEU</name>
<keyword evidence="3" id="KW-1185">Reference proteome</keyword>